<name>D3E254_METRM</name>
<dbReference type="AlphaFoldDB" id="D3E254"/>
<sequence>MSNECLRCGYANEDNEKFCINCGAKLMEADSSIPDDIISCYFCGYKNHEDNKFCIKCGTRIHHELPYENELTEIYTRYGDVVDFNKVSYNIYYKYNLPQDCFLLNSELNNYEKYHEEYDMECPFCHQNSFSVIDSDISIGSVKITEFHEDEYHCSSCGLEIKLCKKDDKKIPGRRYLIANMDNKEHWIWKKYGKTPLYKYELDEIFNGGLSDDDKARLLSIHADYNRKAIKIVNRFSIYVSVRFAAEILSEEENSLKPIDTTFFLDDDEEAYFMFTDIDYSKPMVRYSTFGQSQGTYDAVTYGQSFDNAFSYLNGRSFYADTMGYFSTSTYSSTVSYEKVKVVDRGILLLTNKRLIFSGSIHSLDIDIDKILNLVHDRQSLMIHVKGRSNIVKFSNLDSNTFYLNLDGRQLSLNFTGYLLRTLIVKFMSPKKKRNLLKSKGSL</sequence>
<evidence type="ECO:0000313" key="3">
    <source>
        <dbReference type="Proteomes" id="UP000008680"/>
    </source>
</evidence>
<dbReference type="Proteomes" id="UP000008680">
    <property type="component" value="Chromosome"/>
</dbReference>
<dbReference type="KEGG" id="mru:mru_0764"/>
<proteinExistence type="predicted"/>
<dbReference type="RefSeq" id="WP_012955566.1">
    <property type="nucleotide sequence ID" value="NC_013790.1"/>
</dbReference>
<reference evidence="2 3" key="1">
    <citation type="journal article" date="2010" name="PLoS ONE">
        <title>The genome sequence of the rumen methanogen Methanobrevibacter ruminantium reveals new possibilities for controlling ruminant methane emissions.</title>
        <authorList>
            <person name="Leahy S.C."/>
            <person name="Kelly W.J."/>
            <person name="Altermann E."/>
            <person name="Ronimus R.S."/>
            <person name="Yeoman C.J."/>
            <person name="Pacheco D.M."/>
            <person name="Li D."/>
            <person name="Kong Z."/>
            <person name="McTavish S."/>
            <person name="Sang C."/>
            <person name="Lambie S.C."/>
            <person name="Janssen P.H."/>
            <person name="Dey D."/>
            <person name="Attwood G.T."/>
        </authorList>
    </citation>
    <scope>NUCLEOTIDE SEQUENCE [LARGE SCALE GENOMIC DNA]</scope>
    <source>
        <strain evidence="3">ATCC 35063 / DSM 1093 / JCM 13430 / OCM 146 / M1</strain>
    </source>
</reference>
<gene>
    <name evidence="2" type="ordered locus">mru_0764</name>
</gene>
<evidence type="ECO:0000313" key="2">
    <source>
        <dbReference type="EMBL" id="ADC46615.1"/>
    </source>
</evidence>
<organism evidence="2 3">
    <name type="scientific">Methanobrevibacter ruminantium (strain ATCC 35063 / DSM 1093 / JCM 13430 / OCM 146 / M1)</name>
    <name type="common">Methanobacterium ruminantium</name>
    <dbReference type="NCBI Taxonomy" id="634498"/>
    <lineage>
        <taxon>Archaea</taxon>
        <taxon>Methanobacteriati</taxon>
        <taxon>Methanobacteriota</taxon>
        <taxon>Methanomada group</taxon>
        <taxon>Methanobacteria</taxon>
        <taxon>Methanobacteriales</taxon>
        <taxon>Methanobacteriaceae</taxon>
        <taxon>Methanobrevibacter</taxon>
    </lineage>
</organism>
<dbReference type="eggNOG" id="arCOG01917">
    <property type="taxonomic scope" value="Archaea"/>
</dbReference>
<dbReference type="PATRIC" id="fig|634498.28.peg.764"/>
<dbReference type="eggNOG" id="arCOG07601">
    <property type="taxonomic scope" value="Archaea"/>
</dbReference>
<dbReference type="HOGENOM" id="CLU_617685_0_0_2"/>
<dbReference type="EMBL" id="CP001719">
    <property type="protein sequence ID" value="ADC46615.1"/>
    <property type="molecule type" value="Genomic_DNA"/>
</dbReference>
<evidence type="ECO:0000259" key="1">
    <source>
        <dbReference type="Pfam" id="PF12773"/>
    </source>
</evidence>
<dbReference type="InterPro" id="IPR025874">
    <property type="entry name" value="DZR"/>
</dbReference>
<accession>D3E254</accession>
<dbReference type="GeneID" id="8770412"/>
<feature type="domain" description="DZANK-type" evidence="1">
    <location>
        <begin position="5"/>
        <end position="58"/>
    </location>
</feature>
<protein>
    <recommendedName>
        <fullName evidence="1">DZANK-type domain-containing protein</fullName>
    </recommendedName>
</protein>
<dbReference type="OrthoDB" id="76898at2157"/>
<keyword evidence="3" id="KW-1185">Reference proteome</keyword>
<dbReference type="Pfam" id="PF12773">
    <property type="entry name" value="DZR"/>
    <property type="match status" value="1"/>
</dbReference>